<name>A0AAJ0I0Y1_9PEZI</name>
<dbReference type="EMBL" id="JAULSX010000008">
    <property type="protein sequence ID" value="KAK3486868.1"/>
    <property type="molecule type" value="Genomic_DNA"/>
</dbReference>
<evidence type="ECO:0000313" key="2">
    <source>
        <dbReference type="EMBL" id="KAK3486868.1"/>
    </source>
</evidence>
<organism evidence="2 3">
    <name type="scientific">Neurospora hispaniola</name>
    <dbReference type="NCBI Taxonomy" id="588809"/>
    <lineage>
        <taxon>Eukaryota</taxon>
        <taxon>Fungi</taxon>
        <taxon>Dikarya</taxon>
        <taxon>Ascomycota</taxon>
        <taxon>Pezizomycotina</taxon>
        <taxon>Sordariomycetes</taxon>
        <taxon>Sordariomycetidae</taxon>
        <taxon>Sordariales</taxon>
        <taxon>Sordariaceae</taxon>
        <taxon>Neurospora</taxon>
    </lineage>
</organism>
<gene>
    <name evidence="2" type="ORF">B0T23DRAFT_399249</name>
</gene>
<sequence>MAHSRPKPEDLQIITSEWQESKLLLGPESLGDWRDLRGRSTTRRCSLDKSGPIPKSELSKLQVETGIAGPSREEGNMPSPERRRRMNAMVENLRLREHVEVPKPRVFPAEDPEILDSRPSSPTASRLILRPGRQRWEQKRFSTTHSRLRSPLATCPRLRRLIRVRPVSLGLFLPIDPVPVPAHINTPGPLARTPTLAPTSPPAFSAREPASVPAPVAPVVPDNNPIDLLVFMAMLMSVSTTQAQAQNRPTLPSPPSTTTRA</sequence>
<evidence type="ECO:0000313" key="3">
    <source>
        <dbReference type="Proteomes" id="UP001285908"/>
    </source>
</evidence>
<protein>
    <submittedName>
        <fullName evidence="2">Uncharacterized protein</fullName>
    </submittedName>
</protein>
<dbReference type="GeneID" id="87876030"/>
<feature type="region of interest" description="Disordered" evidence="1">
    <location>
        <begin position="35"/>
        <end position="55"/>
    </location>
</feature>
<comment type="caution">
    <text evidence="2">The sequence shown here is derived from an EMBL/GenBank/DDBJ whole genome shotgun (WGS) entry which is preliminary data.</text>
</comment>
<feature type="region of interest" description="Disordered" evidence="1">
    <location>
        <begin position="241"/>
        <end position="261"/>
    </location>
</feature>
<proteinExistence type="predicted"/>
<dbReference type="AlphaFoldDB" id="A0AAJ0I0Y1"/>
<reference evidence="2 3" key="1">
    <citation type="journal article" date="2023" name="Mol. Phylogenet. Evol.">
        <title>Genome-scale phylogeny and comparative genomics of the fungal order Sordariales.</title>
        <authorList>
            <person name="Hensen N."/>
            <person name="Bonometti L."/>
            <person name="Westerberg I."/>
            <person name="Brannstrom I.O."/>
            <person name="Guillou S."/>
            <person name="Cros-Aarteil S."/>
            <person name="Calhoun S."/>
            <person name="Haridas S."/>
            <person name="Kuo A."/>
            <person name="Mondo S."/>
            <person name="Pangilinan J."/>
            <person name="Riley R."/>
            <person name="LaButti K."/>
            <person name="Andreopoulos B."/>
            <person name="Lipzen A."/>
            <person name="Chen C."/>
            <person name="Yan M."/>
            <person name="Daum C."/>
            <person name="Ng V."/>
            <person name="Clum A."/>
            <person name="Steindorff A."/>
            <person name="Ohm R.A."/>
            <person name="Martin F."/>
            <person name="Silar P."/>
            <person name="Natvig D.O."/>
            <person name="Lalanne C."/>
            <person name="Gautier V."/>
            <person name="Ament-Velasquez S.L."/>
            <person name="Kruys A."/>
            <person name="Hutchinson M.I."/>
            <person name="Powell A.J."/>
            <person name="Barry K."/>
            <person name="Miller A.N."/>
            <person name="Grigoriev I.V."/>
            <person name="Debuchy R."/>
            <person name="Gladieux P."/>
            <person name="Hiltunen Thoren M."/>
            <person name="Johannesson H."/>
        </authorList>
    </citation>
    <scope>NUCLEOTIDE SEQUENCE [LARGE SCALE GENOMIC DNA]</scope>
    <source>
        <strain evidence="2 3">FGSC 10403</strain>
    </source>
</reference>
<evidence type="ECO:0000256" key="1">
    <source>
        <dbReference type="SAM" id="MobiDB-lite"/>
    </source>
</evidence>
<accession>A0AAJ0I0Y1</accession>
<dbReference type="Proteomes" id="UP001285908">
    <property type="component" value="Unassembled WGS sequence"/>
</dbReference>
<keyword evidence="3" id="KW-1185">Reference proteome</keyword>
<dbReference type="RefSeq" id="XP_062689425.1">
    <property type="nucleotide sequence ID" value="XM_062838408.1"/>
</dbReference>